<organism evidence="1 2">
    <name type="scientific">Haloferula chungangensis</name>
    <dbReference type="NCBI Taxonomy" id="1048331"/>
    <lineage>
        <taxon>Bacteria</taxon>
        <taxon>Pseudomonadati</taxon>
        <taxon>Verrucomicrobiota</taxon>
        <taxon>Verrucomicrobiia</taxon>
        <taxon>Verrucomicrobiales</taxon>
        <taxon>Verrucomicrobiaceae</taxon>
        <taxon>Haloferula</taxon>
    </lineage>
</organism>
<reference evidence="2" key="1">
    <citation type="journal article" date="2019" name="Int. J. Syst. Evol. Microbiol.">
        <title>The Global Catalogue of Microorganisms (GCM) 10K type strain sequencing project: providing services to taxonomists for standard genome sequencing and annotation.</title>
        <authorList>
            <consortium name="The Broad Institute Genomics Platform"/>
            <consortium name="The Broad Institute Genome Sequencing Center for Infectious Disease"/>
            <person name="Wu L."/>
            <person name="Ma J."/>
        </authorList>
    </citation>
    <scope>NUCLEOTIDE SEQUENCE [LARGE SCALE GENOMIC DNA]</scope>
    <source>
        <strain evidence="2">CGMCC 4.1467</strain>
    </source>
</reference>
<sequence length="351" mass="39784">MKHLFFVHSFASYHCALRVIDYEGLEGEDCVFVCARDFVCPNPPPNSVQTIARFRQTMGMLSLREVLRGIRSGKDADKEISKLAGANGFHAYIPHSYYAPIQWALSHPLCEGYSYIEEGLTSYYGLKEIAKAYPPRKPPYKAGVACRILFGKRTPKIFTFFQEGYTKVYGFFDTSFPSWKRRHTVGPPEHMARKRDRAKNQCPLLVFDTLVELGMCSADVLEKALSDFLEILVDSGVHELRYKLHPGQLEESRESVSRVFGAFSERVSFEELARSVSLEQIFHEEDCDVYVFNSAAGMYAAQAGQRVFTINELVSQYDPEYSEKVSRFPAIYHELVMPISIARGSGMPASV</sequence>
<dbReference type="EMBL" id="JBHTBS010000006">
    <property type="protein sequence ID" value="MFC7338094.1"/>
    <property type="molecule type" value="Genomic_DNA"/>
</dbReference>
<evidence type="ECO:0000313" key="2">
    <source>
        <dbReference type="Proteomes" id="UP001596472"/>
    </source>
</evidence>
<proteinExistence type="predicted"/>
<evidence type="ECO:0000313" key="1">
    <source>
        <dbReference type="EMBL" id="MFC7338094.1"/>
    </source>
</evidence>
<gene>
    <name evidence="1" type="ORF">ACFQY0_12950</name>
</gene>
<accession>A0ABW2L8M6</accession>
<protein>
    <submittedName>
        <fullName evidence="1">Uncharacterized protein</fullName>
    </submittedName>
</protein>
<dbReference type="RefSeq" id="WP_379713031.1">
    <property type="nucleotide sequence ID" value="NZ_JBHTBS010000006.1"/>
</dbReference>
<name>A0ABW2L8M6_9BACT</name>
<keyword evidence="2" id="KW-1185">Reference proteome</keyword>
<dbReference type="Proteomes" id="UP001596472">
    <property type="component" value="Unassembled WGS sequence"/>
</dbReference>
<comment type="caution">
    <text evidence="1">The sequence shown here is derived from an EMBL/GenBank/DDBJ whole genome shotgun (WGS) entry which is preliminary data.</text>
</comment>